<reference evidence="4" key="1">
    <citation type="journal article" date="2019" name="Int. J. Syst. Evol. Microbiol.">
        <title>The Global Catalogue of Microorganisms (GCM) 10K type strain sequencing project: providing services to taxonomists for standard genome sequencing and annotation.</title>
        <authorList>
            <consortium name="The Broad Institute Genomics Platform"/>
            <consortium name="The Broad Institute Genome Sequencing Center for Infectious Disease"/>
            <person name="Wu L."/>
            <person name="Ma J."/>
        </authorList>
    </citation>
    <scope>NUCLEOTIDE SEQUENCE [LARGE SCALE GENOMIC DNA]</scope>
    <source>
        <strain evidence="4">JCM 15614</strain>
    </source>
</reference>
<gene>
    <name evidence="3" type="ORF">GCM10010531_07770</name>
</gene>
<organism evidence="3 4">
    <name type="scientific">Blastococcus jejuensis</name>
    <dbReference type="NCBI Taxonomy" id="351224"/>
    <lineage>
        <taxon>Bacteria</taxon>
        <taxon>Bacillati</taxon>
        <taxon>Actinomycetota</taxon>
        <taxon>Actinomycetes</taxon>
        <taxon>Geodermatophilales</taxon>
        <taxon>Geodermatophilaceae</taxon>
        <taxon>Blastococcus</taxon>
    </lineage>
</organism>
<evidence type="ECO:0000313" key="4">
    <source>
        <dbReference type="Proteomes" id="UP001499924"/>
    </source>
</evidence>
<dbReference type="Proteomes" id="UP001499924">
    <property type="component" value="Unassembled WGS sequence"/>
</dbReference>
<comment type="similarity">
    <text evidence="1">Belongs to the AB hydrolase superfamily.</text>
</comment>
<feature type="chain" id="PRO_5047279406" description="Alpha/beta hydrolase family protein" evidence="2">
    <location>
        <begin position="27"/>
        <end position="508"/>
    </location>
</feature>
<keyword evidence="4" id="KW-1185">Reference proteome</keyword>
<evidence type="ECO:0008006" key="5">
    <source>
        <dbReference type="Google" id="ProtNLM"/>
    </source>
</evidence>
<evidence type="ECO:0000313" key="3">
    <source>
        <dbReference type="EMBL" id="GAA3158859.1"/>
    </source>
</evidence>
<dbReference type="RefSeq" id="WP_344687242.1">
    <property type="nucleotide sequence ID" value="NZ_BAAAVV010000002.1"/>
</dbReference>
<evidence type="ECO:0000256" key="2">
    <source>
        <dbReference type="SAM" id="SignalP"/>
    </source>
</evidence>
<accession>A0ABP6NVS6</accession>
<sequence>MRRSRALPVVALALAAVVVGSSGAVAAPGDPAPGTPEYLARDAQNIADAYGRQTAPDGQLSPQYGLASAQYINPVFAADLLAQAARPNRPALTPAMAVPGWNSGNPYRADWNGTRGQITPVSFTNRYGALIQGDLFAPLPGATDPYTGEPLEGPFPGVVLTTGSVQGSERMYWWLAQDLAERGYVVLTYDVQGQGRSETFPHLGDVEDLPYCSFAAAPAAGEESPCPGVPSQQTANFVYGTQDAIDFFLSTPDAPYANPAAGSADVDGHNPLWEQFDRSPDPDTVTPGRTTRLAVVGHSLGAIAVSYLQAVDERIQTVVALDKLSTRASIRDGEEFDALGPLEPVVPALGLQSEYGFTVAPYFANSGLFDPSEVGSPAEAPDPRRELATGYDGWTAAGVDSMVIVPRASTHLEYTDIAYVLPASRYGQAVSSVYTQAWLGKYLQHDPAADSVLLGTTLQYLEPDSTGTWQPVTLDRAEHLSFYFCSGYDIATASGRAVDDDIADVGCA</sequence>
<name>A0ABP6NVS6_9ACTN</name>
<protein>
    <recommendedName>
        <fullName evidence="5">Alpha/beta hydrolase family protein</fullName>
    </recommendedName>
</protein>
<evidence type="ECO:0000256" key="1">
    <source>
        <dbReference type="ARBA" id="ARBA00008645"/>
    </source>
</evidence>
<proteinExistence type="inferred from homology"/>
<dbReference type="InterPro" id="IPR050261">
    <property type="entry name" value="FrsA_esterase"/>
</dbReference>
<dbReference type="SUPFAM" id="SSF53474">
    <property type="entry name" value="alpha/beta-Hydrolases"/>
    <property type="match status" value="2"/>
</dbReference>
<dbReference type="PANTHER" id="PTHR22946">
    <property type="entry name" value="DIENELACTONE HYDROLASE DOMAIN-CONTAINING PROTEIN-RELATED"/>
    <property type="match status" value="1"/>
</dbReference>
<feature type="signal peptide" evidence="2">
    <location>
        <begin position="1"/>
        <end position="26"/>
    </location>
</feature>
<keyword evidence="2" id="KW-0732">Signal</keyword>
<dbReference type="Gene3D" id="3.40.50.1820">
    <property type="entry name" value="alpha/beta hydrolase"/>
    <property type="match status" value="1"/>
</dbReference>
<dbReference type="EMBL" id="BAAAVV010000002">
    <property type="protein sequence ID" value="GAA3158859.1"/>
    <property type="molecule type" value="Genomic_DNA"/>
</dbReference>
<dbReference type="InterPro" id="IPR029058">
    <property type="entry name" value="AB_hydrolase_fold"/>
</dbReference>
<comment type="caution">
    <text evidence="3">The sequence shown here is derived from an EMBL/GenBank/DDBJ whole genome shotgun (WGS) entry which is preliminary data.</text>
</comment>